<feature type="transmembrane region" description="Helical" evidence="2">
    <location>
        <begin position="237"/>
        <end position="259"/>
    </location>
</feature>
<gene>
    <name evidence="4" type="ORF">RUMCAL_02688</name>
</gene>
<keyword evidence="5" id="KW-1185">Reference proteome</keyword>
<feature type="transmembrane region" description="Helical" evidence="2">
    <location>
        <begin position="197"/>
        <end position="217"/>
    </location>
</feature>
<dbReference type="STRING" id="411473.RUMCAL_02688"/>
<feature type="transmembrane region" description="Helical" evidence="2">
    <location>
        <begin position="345"/>
        <end position="365"/>
    </location>
</feature>
<dbReference type="PANTHER" id="PTHR36435:SF1">
    <property type="entry name" value="CAAX AMINO TERMINAL PROTEASE FAMILY PROTEIN"/>
    <property type="match status" value="1"/>
</dbReference>
<keyword evidence="2" id="KW-0812">Transmembrane</keyword>
<evidence type="ECO:0000256" key="2">
    <source>
        <dbReference type="SAM" id="Phobius"/>
    </source>
</evidence>
<name>U2KFX3_9FIRM</name>
<feature type="transmembrane region" description="Helical" evidence="2">
    <location>
        <begin position="103"/>
        <end position="130"/>
    </location>
</feature>
<dbReference type="RefSeq" id="WP_021680869.1">
    <property type="nucleotide sequence ID" value="NZ_KI260310.1"/>
</dbReference>
<dbReference type="PANTHER" id="PTHR36435">
    <property type="entry name" value="SLR1288 PROTEIN"/>
    <property type="match status" value="1"/>
</dbReference>
<feature type="transmembrane region" description="Helical" evidence="2">
    <location>
        <begin position="295"/>
        <end position="313"/>
    </location>
</feature>
<evidence type="ECO:0000256" key="1">
    <source>
        <dbReference type="SAM" id="MobiDB-lite"/>
    </source>
</evidence>
<dbReference type="OrthoDB" id="3429192at2"/>
<feature type="transmembrane region" description="Helical" evidence="2">
    <location>
        <begin position="150"/>
        <end position="176"/>
    </location>
</feature>
<dbReference type="PATRIC" id="fig|411473.3.peg.2255"/>
<dbReference type="EMBL" id="AWVF01000329">
    <property type="protein sequence ID" value="ERJ91147.1"/>
    <property type="molecule type" value="Genomic_DNA"/>
</dbReference>
<dbReference type="eggNOG" id="COG1266">
    <property type="taxonomic scope" value="Bacteria"/>
</dbReference>
<organism evidence="4 5">
    <name type="scientific">Ruminococcus callidus ATCC 27760</name>
    <dbReference type="NCBI Taxonomy" id="411473"/>
    <lineage>
        <taxon>Bacteria</taxon>
        <taxon>Bacillati</taxon>
        <taxon>Bacillota</taxon>
        <taxon>Clostridia</taxon>
        <taxon>Eubacteriales</taxon>
        <taxon>Oscillospiraceae</taxon>
        <taxon>Ruminococcus</taxon>
    </lineage>
</organism>
<reference evidence="4 5" key="1">
    <citation type="submission" date="2013-07" db="EMBL/GenBank/DDBJ databases">
        <authorList>
            <person name="Weinstock G."/>
            <person name="Sodergren E."/>
            <person name="Wylie T."/>
            <person name="Fulton L."/>
            <person name="Fulton R."/>
            <person name="Fronick C."/>
            <person name="O'Laughlin M."/>
            <person name="Godfrey J."/>
            <person name="Miner T."/>
            <person name="Herter B."/>
            <person name="Appelbaum E."/>
            <person name="Cordes M."/>
            <person name="Lek S."/>
            <person name="Wollam A."/>
            <person name="Pepin K.H."/>
            <person name="Palsikar V.B."/>
            <person name="Mitreva M."/>
            <person name="Wilson R.K."/>
        </authorList>
    </citation>
    <scope>NUCLEOTIDE SEQUENCE [LARGE SCALE GENOMIC DNA]</scope>
    <source>
        <strain evidence="4 5">ATCC 27760</strain>
    </source>
</reference>
<evidence type="ECO:0000259" key="3">
    <source>
        <dbReference type="Pfam" id="PF02517"/>
    </source>
</evidence>
<feature type="domain" description="CAAX prenyl protease 2/Lysostaphin resistance protein A-like" evidence="3">
    <location>
        <begin position="243"/>
        <end position="328"/>
    </location>
</feature>
<sequence length="386" mass="43254">MDPQTQPQNNNTPQQPNQPPQNGYPYQQPYGQPQNGYPYQQQPYGQPQNGYSYQQQPYGQPQNGYPYQQQPYRQPQNGYSYQQQPYFPPAQPPKQGAGRVANFFFSLLPMLSFFAIQIFASFVMIFLMIFVALCRTDGNMQAVLPYYESIVYSSVPTATALSHLLAAIVFAFWYRFSFRKPRPAIRETTQKLKPEPILMALGLGILMSVFSSGTSGIESLLFPQMVEDTYEMMERSGIGTNGLVIFATVCLAPIGEELVFRGLTMKYAEKAFGRFWAANLLQAFLFGVIHMNWVQGVYAFFGGLVLGWVAHRYRSVVFSMLMHFAVNSFSTFGGDYLLGWIPLNFITATLLVVIPAAIAIGLIAWRNDATEKAAPSGGTLPPQGQC</sequence>
<dbReference type="AlphaFoldDB" id="U2KFX3"/>
<proteinExistence type="predicted"/>
<keyword evidence="2" id="KW-0472">Membrane</keyword>
<keyword evidence="2" id="KW-1133">Transmembrane helix</keyword>
<dbReference type="GO" id="GO:0004175">
    <property type="term" value="F:endopeptidase activity"/>
    <property type="evidence" value="ECO:0007669"/>
    <property type="project" value="UniProtKB-ARBA"/>
</dbReference>
<feature type="region of interest" description="Disordered" evidence="1">
    <location>
        <begin position="1"/>
        <end position="93"/>
    </location>
</feature>
<dbReference type="GO" id="GO:0080120">
    <property type="term" value="P:CAAX-box protein maturation"/>
    <property type="evidence" value="ECO:0007669"/>
    <property type="project" value="UniProtKB-ARBA"/>
</dbReference>
<dbReference type="InterPro" id="IPR003675">
    <property type="entry name" value="Rce1/LyrA-like_dom"/>
</dbReference>
<comment type="caution">
    <text evidence="4">The sequence shown here is derived from an EMBL/GenBank/DDBJ whole genome shotgun (WGS) entry which is preliminary data.</text>
</comment>
<keyword evidence="4" id="KW-0645">Protease</keyword>
<feature type="transmembrane region" description="Helical" evidence="2">
    <location>
        <begin position="271"/>
        <end position="289"/>
    </location>
</feature>
<dbReference type="Proteomes" id="UP000016662">
    <property type="component" value="Unassembled WGS sequence"/>
</dbReference>
<protein>
    <submittedName>
        <fullName evidence="4">CAAX amino terminal protease family protein</fullName>
    </submittedName>
</protein>
<evidence type="ECO:0000313" key="5">
    <source>
        <dbReference type="Proteomes" id="UP000016662"/>
    </source>
</evidence>
<dbReference type="GO" id="GO:0006508">
    <property type="term" value="P:proteolysis"/>
    <property type="evidence" value="ECO:0007669"/>
    <property type="project" value="UniProtKB-KW"/>
</dbReference>
<feature type="compositionally biased region" description="Low complexity" evidence="1">
    <location>
        <begin position="1"/>
        <end position="85"/>
    </location>
</feature>
<dbReference type="Pfam" id="PF02517">
    <property type="entry name" value="Rce1-like"/>
    <property type="match status" value="1"/>
</dbReference>
<dbReference type="HOGENOM" id="CLU_060313_0_0_9"/>
<evidence type="ECO:0000313" key="4">
    <source>
        <dbReference type="EMBL" id="ERJ91147.1"/>
    </source>
</evidence>
<feature type="transmembrane region" description="Helical" evidence="2">
    <location>
        <begin position="320"/>
        <end position="339"/>
    </location>
</feature>
<dbReference type="InterPro" id="IPR052710">
    <property type="entry name" value="CAAX_protease"/>
</dbReference>
<keyword evidence="4" id="KW-0378">Hydrolase</keyword>
<accession>U2KFX3</accession>